<gene>
    <name evidence="3" type="ORF">J1836_007750</name>
    <name evidence="2" type="ORF">J1836_05075</name>
</gene>
<dbReference type="AlphaFoldDB" id="A0A8B0SMU5"/>
<feature type="chain" id="PRO_5033030447" description="Lipoprotein" evidence="1">
    <location>
        <begin position="18"/>
        <end position="105"/>
    </location>
</feature>
<proteinExistence type="predicted"/>
<evidence type="ECO:0000313" key="4">
    <source>
        <dbReference type="Proteomes" id="UP000664466"/>
    </source>
</evidence>
<protein>
    <recommendedName>
        <fullName evidence="5">Lipoprotein</fullName>
    </recommendedName>
</protein>
<dbReference type="Proteomes" id="UP000664466">
    <property type="component" value="Unassembled WGS sequence"/>
</dbReference>
<evidence type="ECO:0000313" key="2">
    <source>
        <dbReference type="EMBL" id="MBO0612305.1"/>
    </source>
</evidence>
<keyword evidence="4" id="KW-1185">Reference proteome</keyword>
<organism evidence="3">
    <name type="scientific">Thiothrix fructosivorans</name>
    <dbReference type="NCBI Taxonomy" id="111770"/>
    <lineage>
        <taxon>Bacteria</taxon>
        <taxon>Pseudomonadati</taxon>
        <taxon>Pseudomonadota</taxon>
        <taxon>Gammaproteobacteria</taxon>
        <taxon>Thiotrichales</taxon>
        <taxon>Thiotrichaceae</taxon>
        <taxon>Thiothrix</taxon>
    </lineage>
</organism>
<accession>A0A8B0SMU5</accession>
<evidence type="ECO:0000256" key="1">
    <source>
        <dbReference type="SAM" id="SignalP"/>
    </source>
</evidence>
<keyword evidence="1" id="KW-0732">Signal</keyword>
<dbReference type="EMBL" id="JAFMPM010000006">
    <property type="protein sequence ID" value="MBO0612305.1"/>
    <property type="molecule type" value="Genomic_DNA"/>
</dbReference>
<sequence>MKCNVIFLATLMGLAVAGCSGDHDSAQVLFAKTASQQAAIANAKSYIGKFHENKASNLSCEADDDIEESNLYGDGDADCKFVDPKTQKKIKLECVTTLGKGCKKH</sequence>
<evidence type="ECO:0000313" key="3">
    <source>
        <dbReference type="EMBL" id="QTX12209.1"/>
    </source>
</evidence>
<dbReference type="RefSeq" id="WP_207249998.1">
    <property type="nucleotide sequence ID" value="NZ_JAFMPM010000006.1"/>
</dbReference>
<reference evidence="3" key="2">
    <citation type="submission" date="2021-04" db="EMBL/GenBank/DDBJ databases">
        <title>Complete Genome and methylome analysis of Thiothrix fructosivorans ATCC 49748.</title>
        <authorList>
            <person name="Fomenkov A."/>
            <person name="Sun L."/>
            <person name="Vincze T."/>
            <person name="Grabovich M.Y."/>
            <person name="Roberts R.J."/>
        </authorList>
    </citation>
    <scope>NUCLEOTIDE SEQUENCE</scope>
    <source>
        <strain evidence="3">ATCC 49748</strain>
    </source>
</reference>
<dbReference type="PROSITE" id="PS51257">
    <property type="entry name" value="PROKAR_LIPOPROTEIN"/>
    <property type="match status" value="1"/>
</dbReference>
<dbReference type="EMBL" id="CP072748">
    <property type="protein sequence ID" value="QTX12209.1"/>
    <property type="molecule type" value="Genomic_DNA"/>
</dbReference>
<evidence type="ECO:0008006" key="5">
    <source>
        <dbReference type="Google" id="ProtNLM"/>
    </source>
</evidence>
<name>A0A8B0SMU5_9GAMM</name>
<feature type="signal peptide" evidence="1">
    <location>
        <begin position="1"/>
        <end position="17"/>
    </location>
</feature>
<reference evidence="2 4" key="1">
    <citation type="submission" date="2021-03" db="EMBL/GenBank/DDBJ databases">
        <title>Draft genome and methylome analysis of Thiotrix fructosivoruns ATCC 49748.</title>
        <authorList>
            <person name="Fomenkov A."/>
            <person name="Grabovich M.Y."/>
            <person name="Roberts R.J."/>
        </authorList>
    </citation>
    <scope>NUCLEOTIDE SEQUENCE [LARGE SCALE GENOMIC DNA]</scope>
    <source>
        <strain evidence="2 4">ATCC 49748</strain>
    </source>
</reference>